<dbReference type="InterPro" id="IPR036869">
    <property type="entry name" value="J_dom_sf"/>
</dbReference>
<comment type="caution">
    <text evidence="3">The sequence shown here is derived from an EMBL/GenBank/DDBJ whole genome shotgun (WGS) entry which is preliminary data.</text>
</comment>
<dbReference type="Gene3D" id="1.10.287.110">
    <property type="entry name" value="DnaJ domain"/>
    <property type="match status" value="1"/>
</dbReference>
<reference evidence="3 4" key="1">
    <citation type="journal article" date="2019" name="Fungal Biol. Biotechnol.">
        <title>Draft genome sequence of fastidious pathogen Ceratobasidium theobromae, which causes vascular-streak dieback in Theobroma cacao.</title>
        <authorList>
            <person name="Ali S.S."/>
            <person name="Asman A."/>
            <person name="Shao J."/>
            <person name="Firmansyah A.P."/>
            <person name="Susilo A.W."/>
            <person name="Rosmana A."/>
            <person name="McMahon P."/>
            <person name="Junaid M."/>
            <person name="Guest D."/>
            <person name="Kheng T.Y."/>
            <person name="Meinhardt L.W."/>
            <person name="Bailey B.A."/>
        </authorList>
    </citation>
    <scope>NUCLEOTIDE SEQUENCE [LARGE SCALE GENOMIC DNA]</scope>
    <source>
        <strain evidence="3 4">CT2</strain>
    </source>
</reference>
<dbReference type="PANTHER" id="PTHR24074">
    <property type="entry name" value="CO-CHAPERONE PROTEIN DJLA"/>
    <property type="match status" value="1"/>
</dbReference>
<dbReference type="PRINTS" id="PR00625">
    <property type="entry name" value="JDOMAIN"/>
</dbReference>
<organism evidence="3 4">
    <name type="scientific">Ceratobasidium theobromae</name>
    <dbReference type="NCBI Taxonomy" id="1582974"/>
    <lineage>
        <taxon>Eukaryota</taxon>
        <taxon>Fungi</taxon>
        <taxon>Dikarya</taxon>
        <taxon>Basidiomycota</taxon>
        <taxon>Agaricomycotina</taxon>
        <taxon>Agaricomycetes</taxon>
        <taxon>Cantharellales</taxon>
        <taxon>Ceratobasidiaceae</taxon>
        <taxon>Ceratobasidium</taxon>
    </lineage>
</organism>
<gene>
    <name evidence="3" type="ORF">CTheo_732</name>
</gene>
<dbReference type="Proteomes" id="UP000383932">
    <property type="component" value="Unassembled WGS sequence"/>
</dbReference>
<feature type="domain" description="J" evidence="2">
    <location>
        <begin position="52"/>
        <end position="138"/>
    </location>
</feature>
<evidence type="ECO:0000313" key="4">
    <source>
        <dbReference type="Proteomes" id="UP000383932"/>
    </source>
</evidence>
<dbReference type="CDD" id="cd06257">
    <property type="entry name" value="DnaJ"/>
    <property type="match status" value="1"/>
</dbReference>
<keyword evidence="1" id="KW-1133">Transmembrane helix</keyword>
<dbReference type="Pfam" id="PF00226">
    <property type="entry name" value="DnaJ"/>
    <property type="match status" value="1"/>
</dbReference>
<evidence type="ECO:0000256" key="1">
    <source>
        <dbReference type="SAM" id="Phobius"/>
    </source>
</evidence>
<keyword evidence="1" id="KW-0812">Transmembrane</keyword>
<keyword evidence="4" id="KW-1185">Reference proteome</keyword>
<dbReference type="PROSITE" id="PS50076">
    <property type="entry name" value="DNAJ_2"/>
    <property type="match status" value="1"/>
</dbReference>
<dbReference type="EMBL" id="SSOP01000006">
    <property type="protein sequence ID" value="KAB5595719.1"/>
    <property type="molecule type" value="Genomic_DNA"/>
</dbReference>
<proteinExistence type="predicted"/>
<dbReference type="SMART" id="SM00271">
    <property type="entry name" value="DnaJ"/>
    <property type="match status" value="1"/>
</dbReference>
<evidence type="ECO:0000259" key="2">
    <source>
        <dbReference type="PROSITE" id="PS50076"/>
    </source>
</evidence>
<accession>A0A5N5QVS2</accession>
<keyword evidence="1" id="KW-0472">Membrane</keyword>
<protein>
    <submittedName>
        <fullName evidence="3">DnaJ domain containing protein</fullName>
    </submittedName>
</protein>
<dbReference type="SUPFAM" id="SSF46565">
    <property type="entry name" value="Chaperone J-domain"/>
    <property type="match status" value="1"/>
</dbReference>
<dbReference type="InterPro" id="IPR001623">
    <property type="entry name" value="DnaJ_domain"/>
</dbReference>
<evidence type="ECO:0000313" key="3">
    <source>
        <dbReference type="EMBL" id="KAB5595719.1"/>
    </source>
</evidence>
<dbReference type="OrthoDB" id="445556at2759"/>
<name>A0A5N5QVS2_9AGAM</name>
<feature type="transmembrane region" description="Helical" evidence="1">
    <location>
        <begin position="176"/>
        <end position="193"/>
    </location>
</feature>
<sequence length="268" mass="29818">MMRACLVSTINKPFRSPRVVAPIAYYTTSSSGPSTTSKQKTFPFPDHLKSPTPFEIFHLPPTASPSDIKSRYYELVRTHHPDCAACRSIPRSVTHARFQAITHAYEVLTGKRKNGRGAPTTAEAAEIARRRAAYRAAYTSGKPYSGGRNEWGGFEYPDSEAYRARYNQGDITGNQAFYVAISVMTIVLALLHATHISPLLGSRPASSVTAVDRRHEEARLALEEARSRGQEYGNERREGIRRWVREAGLEGVGQNIGHGGRRKEPEEM</sequence>
<dbReference type="InterPro" id="IPR050817">
    <property type="entry name" value="DjlA_DnaK_co-chaperone"/>
</dbReference>
<dbReference type="AlphaFoldDB" id="A0A5N5QVS2"/>